<gene>
    <name evidence="9" type="ORF">GCM10009855_04500</name>
</gene>
<name>A0ABP5U3D9_9ACTN</name>
<evidence type="ECO:0000256" key="6">
    <source>
        <dbReference type="SAM" id="MobiDB-lite"/>
    </source>
</evidence>
<dbReference type="InterPro" id="IPR014284">
    <property type="entry name" value="RNA_pol_sigma-70_dom"/>
</dbReference>
<accession>A0ABP5U3D9</accession>
<feature type="domain" description="RNA polymerase sigma factor 70 region 4 type 2" evidence="8">
    <location>
        <begin position="135"/>
        <end position="187"/>
    </location>
</feature>
<dbReference type="Gene3D" id="1.10.10.10">
    <property type="entry name" value="Winged helix-like DNA-binding domain superfamily/Winged helix DNA-binding domain"/>
    <property type="match status" value="1"/>
</dbReference>
<dbReference type="Proteomes" id="UP001501170">
    <property type="component" value="Unassembled WGS sequence"/>
</dbReference>
<evidence type="ECO:0000259" key="8">
    <source>
        <dbReference type="Pfam" id="PF08281"/>
    </source>
</evidence>
<evidence type="ECO:0000313" key="10">
    <source>
        <dbReference type="Proteomes" id="UP001501170"/>
    </source>
</evidence>
<evidence type="ECO:0000256" key="2">
    <source>
        <dbReference type="ARBA" id="ARBA00023015"/>
    </source>
</evidence>
<keyword evidence="4" id="KW-0238">DNA-binding</keyword>
<dbReference type="SUPFAM" id="SSF88659">
    <property type="entry name" value="Sigma3 and sigma4 domains of RNA polymerase sigma factors"/>
    <property type="match status" value="1"/>
</dbReference>
<comment type="caution">
    <text evidence="9">The sequence shown here is derived from an EMBL/GenBank/DDBJ whole genome shotgun (WGS) entry which is preliminary data.</text>
</comment>
<evidence type="ECO:0000256" key="3">
    <source>
        <dbReference type="ARBA" id="ARBA00023082"/>
    </source>
</evidence>
<feature type="domain" description="RNA polymerase sigma-70 region 2" evidence="7">
    <location>
        <begin position="39"/>
        <end position="105"/>
    </location>
</feature>
<keyword evidence="10" id="KW-1185">Reference proteome</keyword>
<feature type="compositionally biased region" description="Basic and acidic residues" evidence="6">
    <location>
        <begin position="204"/>
        <end position="224"/>
    </location>
</feature>
<evidence type="ECO:0000313" key="9">
    <source>
        <dbReference type="EMBL" id="GAA2368311.1"/>
    </source>
</evidence>
<dbReference type="InterPro" id="IPR007627">
    <property type="entry name" value="RNA_pol_sigma70_r2"/>
</dbReference>
<dbReference type="InterPro" id="IPR036388">
    <property type="entry name" value="WH-like_DNA-bd_sf"/>
</dbReference>
<organism evidence="9 10">
    <name type="scientific">Gordonia cholesterolivorans</name>
    <dbReference type="NCBI Taxonomy" id="559625"/>
    <lineage>
        <taxon>Bacteria</taxon>
        <taxon>Bacillati</taxon>
        <taxon>Actinomycetota</taxon>
        <taxon>Actinomycetes</taxon>
        <taxon>Mycobacteriales</taxon>
        <taxon>Gordoniaceae</taxon>
        <taxon>Gordonia</taxon>
    </lineage>
</organism>
<sequence length="224" mass="25297">MNDLNHTNGHRASPGLDDFSDEELAAAAGAGDPEAFDVLIGRTAPLLLRFVRRMIDDPQVAEDVAQETMIAVWRALPDFEFRSAVRTWVLGIAHRKVIDHYRRRRELPTENEQFADLESAQPLPSEAAERAELVEALRTELTHLPPVPRAVWWLREVEGLSLGEIESVLKISNGSVRGHLQRSRTFLTTRLAPWKPGSSGMPSPEERIGEPEAQRQSRERRTRT</sequence>
<evidence type="ECO:0000259" key="7">
    <source>
        <dbReference type="Pfam" id="PF04542"/>
    </source>
</evidence>
<dbReference type="InterPro" id="IPR013325">
    <property type="entry name" value="RNA_pol_sigma_r2"/>
</dbReference>
<evidence type="ECO:0000256" key="4">
    <source>
        <dbReference type="ARBA" id="ARBA00023125"/>
    </source>
</evidence>
<dbReference type="InterPro" id="IPR039425">
    <property type="entry name" value="RNA_pol_sigma-70-like"/>
</dbReference>
<proteinExistence type="inferred from homology"/>
<dbReference type="InterPro" id="IPR013324">
    <property type="entry name" value="RNA_pol_sigma_r3/r4-like"/>
</dbReference>
<dbReference type="SUPFAM" id="SSF88946">
    <property type="entry name" value="Sigma2 domain of RNA polymerase sigma factors"/>
    <property type="match status" value="1"/>
</dbReference>
<keyword evidence="3" id="KW-0731">Sigma factor</keyword>
<feature type="region of interest" description="Disordered" evidence="6">
    <location>
        <begin position="191"/>
        <end position="224"/>
    </location>
</feature>
<dbReference type="NCBIfam" id="TIGR02937">
    <property type="entry name" value="sigma70-ECF"/>
    <property type="match status" value="1"/>
</dbReference>
<evidence type="ECO:0000256" key="1">
    <source>
        <dbReference type="ARBA" id="ARBA00010641"/>
    </source>
</evidence>
<dbReference type="InterPro" id="IPR013249">
    <property type="entry name" value="RNA_pol_sigma70_r4_t2"/>
</dbReference>
<dbReference type="PANTHER" id="PTHR43133:SF8">
    <property type="entry name" value="RNA POLYMERASE SIGMA FACTOR HI_1459-RELATED"/>
    <property type="match status" value="1"/>
</dbReference>
<dbReference type="Gene3D" id="1.10.1740.10">
    <property type="match status" value="1"/>
</dbReference>
<dbReference type="Pfam" id="PF08281">
    <property type="entry name" value="Sigma70_r4_2"/>
    <property type="match status" value="1"/>
</dbReference>
<evidence type="ECO:0000256" key="5">
    <source>
        <dbReference type="ARBA" id="ARBA00023163"/>
    </source>
</evidence>
<comment type="similarity">
    <text evidence="1">Belongs to the sigma-70 factor family. ECF subfamily.</text>
</comment>
<dbReference type="Pfam" id="PF04542">
    <property type="entry name" value="Sigma70_r2"/>
    <property type="match status" value="1"/>
</dbReference>
<dbReference type="EMBL" id="BAAARB010000002">
    <property type="protein sequence ID" value="GAA2368311.1"/>
    <property type="molecule type" value="Genomic_DNA"/>
</dbReference>
<keyword evidence="5" id="KW-0804">Transcription</keyword>
<keyword evidence="2" id="KW-0805">Transcription regulation</keyword>
<protein>
    <submittedName>
        <fullName evidence="9">Sigma-70 family RNA polymerase sigma factor</fullName>
    </submittedName>
</protein>
<reference evidence="10" key="1">
    <citation type="journal article" date="2019" name="Int. J. Syst. Evol. Microbiol.">
        <title>The Global Catalogue of Microorganisms (GCM) 10K type strain sequencing project: providing services to taxonomists for standard genome sequencing and annotation.</title>
        <authorList>
            <consortium name="The Broad Institute Genomics Platform"/>
            <consortium name="The Broad Institute Genome Sequencing Center for Infectious Disease"/>
            <person name="Wu L."/>
            <person name="Ma J."/>
        </authorList>
    </citation>
    <scope>NUCLEOTIDE SEQUENCE [LARGE SCALE GENOMIC DNA]</scope>
    <source>
        <strain evidence="10">JCM 16227</strain>
    </source>
</reference>
<dbReference type="PANTHER" id="PTHR43133">
    <property type="entry name" value="RNA POLYMERASE ECF-TYPE SIGMA FACTO"/>
    <property type="match status" value="1"/>
</dbReference>
<dbReference type="RefSeq" id="WP_006896936.1">
    <property type="nucleotide sequence ID" value="NZ_BAAARB010000002.1"/>
</dbReference>